<feature type="signal peptide" evidence="1">
    <location>
        <begin position="1"/>
        <end position="19"/>
    </location>
</feature>
<sequence length="129" mass="14315">MKTTICLLGSIFLTSAAFAHEYPDHMGKCFVVDGKNITKGCIISSGGGAGGMYTLLTIGEEEYLIEESTMNPASEERSIAMGSDSDDLLEAIEYSRDFKTKKVIKNFKMNSWSCFKQIKGKLDVCYRTR</sequence>
<comment type="caution">
    <text evidence="2">The sequence shown here is derived from an EMBL/GenBank/DDBJ whole genome shotgun (WGS) entry which is preliminary data.</text>
</comment>
<organism evidence="2">
    <name type="scientific">Acinetobacter baumannii</name>
    <dbReference type="NCBI Taxonomy" id="470"/>
    <lineage>
        <taxon>Bacteria</taxon>
        <taxon>Pseudomonadati</taxon>
        <taxon>Pseudomonadota</taxon>
        <taxon>Gammaproteobacteria</taxon>
        <taxon>Moraxellales</taxon>
        <taxon>Moraxellaceae</taxon>
        <taxon>Acinetobacter</taxon>
        <taxon>Acinetobacter calcoaceticus/baumannii complex</taxon>
    </lineage>
</organism>
<dbReference type="EMBL" id="ABFEVW020000043">
    <property type="protein sequence ID" value="EKU3570455.1"/>
    <property type="molecule type" value="Genomic_DNA"/>
</dbReference>
<dbReference type="AlphaFoldDB" id="A0AAD2U748"/>
<proteinExistence type="predicted"/>
<name>A0AAD2U748_ACIBA</name>
<feature type="chain" id="PRO_5041852629" evidence="1">
    <location>
        <begin position="20"/>
        <end position="129"/>
    </location>
</feature>
<dbReference type="RefSeq" id="WP_031960725.1">
    <property type="nucleotide sequence ID" value="NZ_CP033876.1"/>
</dbReference>
<dbReference type="EMBL" id="ABFEVW030000044">
    <property type="protein sequence ID" value="EMN1073553.1"/>
    <property type="molecule type" value="Genomic_DNA"/>
</dbReference>
<evidence type="ECO:0000313" key="3">
    <source>
        <dbReference type="EMBL" id="EMN1073553.1"/>
    </source>
</evidence>
<keyword evidence="1" id="KW-0732">Signal</keyword>
<gene>
    <name evidence="2" type="ORF">MKP18_003937</name>
    <name evidence="3" type="ORF">MKP18_003938</name>
</gene>
<reference evidence="2" key="1">
    <citation type="submission" date="2023-06" db="EMBL/GenBank/DDBJ databases">
        <authorList>
            <consortium name="Clinical and Environmental Microbiology Branch: Whole genome sequencing antimicrobial resistance pathogens in the healthcare setting"/>
        </authorList>
    </citation>
    <scope>NUCLEOTIDE SEQUENCE</scope>
    <source>
        <strain evidence="2">2021GN-00227</strain>
    </source>
</reference>
<evidence type="ECO:0000313" key="2">
    <source>
        <dbReference type="EMBL" id="EKU3570455.1"/>
    </source>
</evidence>
<accession>A0AAD2U748</accession>
<protein>
    <submittedName>
        <fullName evidence="2">Uncharacterized protein</fullName>
    </submittedName>
</protein>
<evidence type="ECO:0000256" key="1">
    <source>
        <dbReference type="SAM" id="SignalP"/>
    </source>
</evidence>